<feature type="region of interest" description="Disordered" evidence="1">
    <location>
        <begin position="72"/>
        <end position="99"/>
    </location>
</feature>
<dbReference type="Proteomes" id="UP000010471">
    <property type="component" value="Chromosome"/>
</dbReference>
<dbReference type="AlphaFoldDB" id="K9WPG5"/>
<accession>K9WPG5</accession>
<organism evidence="3 4">
    <name type="scientific">Allocoleopsis franciscana PCC 7113</name>
    <dbReference type="NCBI Taxonomy" id="1173027"/>
    <lineage>
        <taxon>Bacteria</taxon>
        <taxon>Bacillati</taxon>
        <taxon>Cyanobacteriota</taxon>
        <taxon>Cyanophyceae</taxon>
        <taxon>Coleofasciculales</taxon>
        <taxon>Coleofasciculaceae</taxon>
        <taxon>Allocoleopsis</taxon>
        <taxon>Allocoleopsis franciscana</taxon>
    </lineage>
</organism>
<keyword evidence="2" id="KW-0472">Membrane</keyword>
<evidence type="ECO:0000256" key="2">
    <source>
        <dbReference type="SAM" id="Phobius"/>
    </source>
</evidence>
<keyword evidence="2" id="KW-1133">Transmembrane helix</keyword>
<reference evidence="3 4" key="1">
    <citation type="submission" date="2012-06" db="EMBL/GenBank/DDBJ databases">
        <title>Finished chromosome of genome of Microcoleus sp. PCC 7113.</title>
        <authorList>
            <consortium name="US DOE Joint Genome Institute"/>
            <person name="Gugger M."/>
            <person name="Coursin T."/>
            <person name="Rippka R."/>
            <person name="Tandeau De Marsac N."/>
            <person name="Huntemann M."/>
            <person name="Wei C.-L."/>
            <person name="Han J."/>
            <person name="Detter J.C."/>
            <person name="Han C."/>
            <person name="Tapia R."/>
            <person name="Chen A."/>
            <person name="Kyrpides N."/>
            <person name="Mavromatis K."/>
            <person name="Markowitz V."/>
            <person name="Szeto E."/>
            <person name="Ivanova N."/>
            <person name="Pagani I."/>
            <person name="Pati A."/>
            <person name="Goodwin L."/>
            <person name="Nordberg H.P."/>
            <person name="Cantor M.N."/>
            <person name="Hua S.X."/>
            <person name="Woyke T."/>
            <person name="Kerfeld C.A."/>
        </authorList>
    </citation>
    <scope>NUCLEOTIDE SEQUENCE [LARGE SCALE GENOMIC DNA]</scope>
    <source>
        <strain evidence="3 4">PCC 7113</strain>
    </source>
</reference>
<evidence type="ECO:0000256" key="1">
    <source>
        <dbReference type="SAM" id="MobiDB-lite"/>
    </source>
</evidence>
<dbReference type="OrthoDB" id="513318at2"/>
<proteinExistence type="predicted"/>
<evidence type="ECO:0000313" key="3">
    <source>
        <dbReference type="EMBL" id="AFZ21442.1"/>
    </source>
</evidence>
<feature type="transmembrane region" description="Helical" evidence="2">
    <location>
        <begin position="16"/>
        <end position="34"/>
    </location>
</feature>
<sequence length="139" mass="15719">MNQLIGSLQTLKLPKFITIFLVTFAFLVIPAFSYNPWIIAQAEPLTPEATQYQVNSQDSPFRENEQEKVNQIFEDNKNPQPASETTKEIGENLNKTPKAAKRTLEDVAENIKEKLNLDQPLYPGTKEVLDDAANAVQRD</sequence>
<dbReference type="RefSeq" id="WP_015185571.1">
    <property type="nucleotide sequence ID" value="NC_019738.1"/>
</dbReference>
<evidence type="ECO:0000313" key="4">
    <source>
        <dbReference type="Proteomes" id="UP000010471"/>
    </source>
</evidence>
<dbReference type="EMBL" id="CP003630">
    <property type="protein sequence ID" value="AFZ21442.1"/>
    <property type="molecule type" value="Genomic_DNA"/>
</dbReference>
<gene>
    <name evidence="3" type="ORF">Mic7113_5823</name>
</gene>
<dbReference type="HOGENOM" id="CLU_1842829_0_0_3"/>
<keyword evidence="2" id="KW-0812">Transmembrane</keyword>
<protein>
    <submittedName>
        <fullName evidence="3">Uncharacterized protein</fullName>
    </submittedName>
</protein>
<dbReference type="eggNOG" id="ENOG5033CXT">
    <property type="taxonomic scope" value="Bacteria"/>
</dbReference>
<dbReference type="STRING" id="1173027.Mic7113_5823"/>
<keyword evidence="4" id="KW-1185">Reference proteome</keyword>
<dbReference type="KEGG" id="mic:Mic7113_5823"/>
<name>K9WPG5_9CYAN</name>